<reference evidence="1" key="1">
    <citation type="journal article" date="2023" name="G3 (Bethesda)">
        <title>A reference genome for the long-term kleptoplast-retaining sea slug Elysia crispata morphotype clarki.</title>
        <authorList>
            <person name="Eastman K.E."/>
            <person name="Pendleton A.L."/>
            <person name="Shaikh M.A."/>
            <person name="Suttiyut T."/>
            <person name="Ogas R."/>
            <person name="Tomko P."/>
            <person name="Gavelis G."/>
            <person name="Widhalm J.R."/>
            <person name="Wisecaver J.H."/>
        </authorList>
    </citation>
    <scope>NUCLEOTIDE SEQUENCE</scope>
    <source>
        <strain evidence="1">ECLA1</strain>
    </source>
</reference>
<protein>
    <submittedName>
        <fullName evidence="1">Uncharacterized protein</fullName>
    </submittedName>
</protein>
<name>A0AAE1B0S5_9GAST</name>
<comment type="caution">
    <text evidence="1">The sequence shown here is derived from an EMBL/GenBank/DDBJ whole genome shotgun (WGS) entry which is preliminary data.</text>
</comment>
<organism evidence="1 2">
    <name type="scientific">Elysia crispata</name>
    <name type="common">lettuce slug</name>
    <dbReference type="NCBI Taxonomy" id="231223"/>
    <lineage>
        <taxon>Eukaryota</taxon>
        <taxon>Metazoa</taxon>
        <taxon>Spiralia</taxon>
        <taxon>Lophotrochozoa</taxon>
        <taxon>Mollusca</taxon>
        <taxon>Gastropoda</taxon>
        <taxon>Heterobranchia</taxon>
        <taxon>Euthyneura</taxon>
        <taxon>Panpulmonata</taxon>
        <taxon>Sacoglossa</taxon>
        <taxon>Placobranchoidea</taxon>
        <taxon>Plakobranchidae</taxon>
        <taxon>Elysia</taxon>
    </lineage>
</organism>
<accession>A0AAE1B0S5</accession>
<evidence type="ECO:0000313" key="2">
    <source>
        <dbReference type="Proteomes" id="UP001283361"/>
    </source>
</evidence>
<gene>
    <name evidence="1" type="ORF">RRG08_049313</name>
</gene>
<dbReference type="Proteomes" id="UP001283361">
    <property type="component" value="Unassembled WGS sequence"/>
</dbReference>
<keyword evidence="2" id="KW-1185">Reference proteome</keyword>
<sequence length="68" mass="7757">MSERQSVPCTAFNRTFHCENQETRKDPRLEVGFAIGCGQPYCCDRLVQKETIPLTFKSHKKIPALSLT</sequence>
<dbReference type="EMBL" id="JAWDGP010000761">
    <property type="protein sequence ID" value="KAK3797482.1"/>
    <property type="molecule type" value="Genomic_DNA"/>
</dbReference>
<proteinExistence type="predicted"/>
<evidence type="ECO:0000313" key="1">
    <source>
        <dbReference type="EMBL" id="KAK3797482.1"/>
    </source>
</evidence>
<dbReference type="AlphaFoldDB" id="A0AAE1B0S5"/>